<proteinExistence type="predicted"/>
<feature type="compositionally biased region" description="Low complexity" evidence="1">
    <location>
        <begin position="1"/>
        <end position="22"/>
    </location>
</feature>
<dbReference type="Gene3D" id="3.10.450.50">
    <property type="match status" value="1"/>
</dbReference>
<dbReference type="SUPFAM" id="SSF103642">
    <property type="entry name" value="Sec-C motif"/>
    <property type="match status" value="1"/>
</dbReference>
<accession>A0A060NJX2</accession>
<dbReference type="InterPro" id="IPR036255">
    <property type="entry name" value="YgfB-like_sf"/>
</dbReference>
<name>A0A060NJX2_9BURK</name>
<dbReference type="HOGENOM" id="CLU_1044762_0_0_4"/>
<feature type="region of interest" description="Disordered" evidence="1">
    <location>
        <begin position="288"/>
        <end position="307"/>
    </location>
</feature>
<evidence type="ECO:0000313" key="3">
    <source>
        <dbReference type="Proteomes" id="UP000067461"/>
    </source>
</evidence>
<dbReference type="EMBL" id="AP014568">
    <property type="protein sequence ID" value="BAO81912.1"/>
    <property type="molecule type" value="Genomic_DNA"/>
</dbReference>
<dbReference type="InterPro" id="IPR011978">
    <property type="entry name" value="YgfB-like"/>
</dbReference>
<dbReference type="NCBIfam" id="TIGR02292">
    <property type="entry name" value="ygfB_yecA"/>
    <property type="match status" value="1"/>
</dbReference>
<protein>
    <submittedName>
        <fullName evidence="2">Preprotein translocase subunit SecA</fullName>
    </submittedName>
</protein>
<reference evidence="2 3" key="1">
    <citation type="journal article" date="2014" name="Nat. Commun.">
        <title>Physiological and genomic features of highly alkaliphilic hydrogen-utilizing Betaproteobacteria from a continental serpentinizing site.</title>
        <authorList>
            <person name="Suzuki S."/>
            <person name="Kuenen J.G."/>
            <person name="Schipper K."/>
            <person name="van der Velde S."/>
            <person name="Ishii S."/>
            <person name="Wu A."/>
            <person name="Sorokin D.Y."/>
            <person name="Tenney A."/>
            <person name="Meng X.Y."/>
            <person name="Morrill P.L."/>
            <person name="Kamagata Y."/>
            <person name="Muyzer G."/>
            <person name="Nealson K.H."/>
        </authorList>
    </citation>
    <scope>NUCLEOTIDE SEQUENCE [LARGE SCALE GENOMIC DNA]</scope>
    <source>
        <strain evidence="2 3">A1</strain>
    </source>
</reference>
<feature type="region of interest" description="Disordered" evidence="1">
    <location>
        <begin position="1"/>
        <end position="47"/>
    </location>
</feature>
<feature type="compositionally biased region" description="Basic and acidic residues" evidence="1">
    <location>
        <begin position="292"/>
        <end position="302"/>
    </location>
</feature>
<dbReference type="InterPro" id="IPR004027">
    <property type="entry name" value="SEC_C_motif"/>
</dbReference>
<dbReference type="Pfam" id="PF03695">
    <property type="entry name" value="UPF0149"/>
    <property type="match status" value="1"/>
</dbReference>
<dbReference type="STRING" id="1458425.SRAA_2058"/>
<dbReference type="Pfam" id="PF02810">
    <property type="entry name" value="SEC-C"/>
    <property type="match status" value="1"/>
</dbReference>
<evidence type="ECO:0000256" key="1">
    <source>
        <dbReference type="SAM" id="MobiDB-lite"/>
    </source>
</evidence>
<keyword evidence="3" id="KW-1185">Reference proteome</keyword>
<dbReference type="SUPFAM" id="SSF101327">
    <property type="entry name" value="YgfB-like"/>
    <property type="match status" value="1"/>
</dbReference>
<gene>
    <name evidence="2" type="ORF">SRAA_2058</name>
</gene>
<dbReference type="KEGG" id="cbaa:SRAA_2058"/>
<organism evidence="2 3">
    <name type="scientific">Serpentinimonas raichei</name>
    <dbReference type="NCBI Taxonomy" id="1458425"/>
    <lineage>
        <taxon>Bacteria</taxon>
        <taxon>Pseudomonadati</taxon>
        <taxon>Pseudomonadota</taxon>
        <taxon>Betaproteobacteria</taxon>
        <taxon>Burkholderiales</taxon>
        <taxon>Comamonadaceae</taxon>
        <taxon>Serpentinimonas</taxon>
    </lineage>
</organism>
<sequence length="317" mass="34962">MTTPRPTEATAPAQTAAADAPPDQSEQSALIESDPAEQAKPPAAATHLSPQELDELEDILLGLSQRGVEAPSWEFLEGFMAGLLCCRRTIEAEEYFAAVLADPDNGRFGPHLFPSPEQHQRFMQLWQRRWQQVQTALDAPVDALDDERAYAPELFDLRALLWSLSADDRAKMLAEMAAEAAAEEGVDADGMPHVPAFAQLWAIGFMAVVETWPEEWQPPRDRELAQWLEEALDSIEALTDDDLDPPSLSTQSDDDAPSVSPQRLDAYGEALWAAYDLREIARTLGPRVPPLRKAEQPGRNDPCHCGSGKKFKKCHGA</sequence>
<dbReference type="RefSeq" id="WP_052467558.1">
    <property type="nucleotide sequence ID" value="NZ_AP014568.1"/>
</dbReference>
<dbReference type="OrthoDB" id="570299at2"/>
<dbReference type="Proteomes" id="UP000067461">
    <property type="component" value="Chromosome"/>
</dbReference>
<dbReference type="AlphaFoldDB" id="A0A060NJX2"/>
<feature type="region of interest" description="Disordered" evidence="1">
    <location>
        <begin position="239"/>
        <end position="261"/>
    </location>
</feature>
<evidence type="ECO:0000313" key="2">
    <source>
        <dbReference type="EMBL" id="BAO81912.1"/>
    </source>
</evidence>